<sequence length="176" mass="18881">MSSPHKSVPPQSSSHTADGSNVDGAAVEQAPYVIRITRLSLVAAFMLLICVSFPALGWPAALGWLFLLPIGVTVWILRNQTTVTSSGLETRSVFAAKSIPWTDIKGVRFPKRGWARADLISGKESVLPAVGFDRLQELAEASGGRIPDPYAAVPDVVESNHDSDPEENSESPRSSE</sequence>
<feature type="region of interest" description="Disordered" evidence="1">
    <location>
        <begin position="143"/>
        <end position="176"/>
    </location>
</feature>
<protein>
    <submittedName>
        <fullName evidence="4">PH domain-containing protein</fullName>
    </submittedName>
</protein>
<evidence type="ECO:0000256" key="2">
    <source>
        <dbReference type="SAM" id="Phobius"/>
    </source>
</evidence>
<accession>A0A934NMY9</accession>
<keyword evidence="2" id="KW-1133">Transmembrane helix</keyword>
<feature type="domain" description="Low molecular weight protein antigen 6 PH" evidence="3">
    <location>
        <begin position="78"/>
        <end position="148"/>
    </location>
</feature>
<keyword evidence="2" id="KW-0812">Transmembrane</keyword>
<gene>
    <name evidence="4" type="ORF">JGU71_04590</name>
</gene>
<feature type="compositionally biased region" description="Polar residues" evidence="1">
    <location>
        <begin position="1"/>
        <end position="19"/>
    </location>
</feature>
<keyword evidence="5" id="KW-1185">Reference proteome</keyword>
<evidence type="ECO:0000313" key="5">
    <source>
        <dbReference type="Proteomes" id="UP000655868"/>
    </source>
</evidence>
<proteinExistence type="predicted"/>
<dbReference type="EMBL" id="JAEMNV010000002">
    <property type="protein sequence ID" value="MBJ8338154.1"/>
    <property type="molecule type" value="Genomic_DNA"/>
</dbReference>
<evidence type="ECO:0000313" key="4">
    <source>
        <dbReference type="EMBL" id="MBJ8338154.1"/>
    </source>
</evidence>
<dbReference type="Proteomes" id="UP000655868">
    <property type="component" value="Unassembled WGS sequence"/>
</dbReference>
<dbReference type="InterPro" id="IPR019692">
    <property type="entry name" value="CFP-6_PH"/>
</dbReference>
<name>A0A934NMY9_9NOCA</name>
<comment type="caution">
    <text evidence="4">The sequence shown here is derived from an EMBL/GenBank/DDBJ whole genome shotgun (WGS) entry which is preliminary data.</text>
</comment>
<evidence type="ECO:0000256" key="1">
    <source>
        <dbReference type="SAM" id="MobiDB-lite"/>
    </source>
</evidence>
<keyword evidence="2" id="KW-0472">Membrane</keyword>
<reference evidence="4" key="1">
    <citation type="submission" date="2020-12" db="EMBL/GenBank/DDBJ databases">
        <title>Antrihabitans popcorni sp. nov. and Antrihabitans auranticaus sp. nov., isolated from a larva cave.</title>
        <authorList>
            <person name="Lee S.D."/>
            <person name="Kim I.S."/>
        </authorList>
    </citation>
    <scope>NUCLEOTIDE SEQUENCE</scope>
    <source>
        <strain evidence="4">YC3-6</strain>
    </source>
</reference>
<organism evidence="4 5">
    <name type="scientific">Antrihabitans stalagmiti</name>
    <dbReference type="NCBI Taxonomy" id="2799499"/>
    <lineage>
        <taxon>Bacteria</taxon>
        <taxon>Bacillati</taxon>
        <taxon>Actinomycetota</taxon>
        <taxon>Actinomycetes</taxon>
        <taxon>Mycobacteriales</taxon>
        <taxon>Nocardiaceae</taxon>
        <taxon>Antrihabitans</taxon>
    </lineage>
</organism>
<evidence type="ECO:0000259" key="3">
    <source>
        <dbReference type="Pfam" id="PF10756"/>
    </source>
</evidence>
<dbReference type="RefSeq" id="WP_199702887.1">
    <property type="nucleotide sequence ID" value="NZ_JAEMNV010000002.1"/>
</dbReference>
<feature type="region of interest" description="Disordered" evidence="1">
    <location>
        <begin position="1"/>
        <end position="22"/>
    </location>
</feature>
<feature type="transmembrane region" description="Helical" evidence="2">
    <location>
        <begin position="61"/>
        <end position="77"/>
    </location>
</feature>
<dbReference type="Pfam" id="PF10756">
    <property type="entry name" value="bPH_6"/>
    <property type="match status" value="1"/>
</dbReference>
<dbReference type="AlphaFoldDB" id="A0A934NMY9"/>